<dbReference type="PROSITE" id="PS50103">
    <property type="entry name" value="ZF_C3H1"/>
    <property type="match status" value="3"/>
</dbReference>
<feature type="domain" description="C3H1-type" evidence="7">
    <location>
        <begin position="627"/>
        <end position="654"/>
    </location>
</feature>
<gene>
    <name evidence="8" type="ORF">FH972_003067</name>
</gene>
<keyword evidence="9" id="KW-1185">Reference proteome</keyword>
<feature type="compositionally biased region" description="Polar residues" evidence="6">
    <location>
        <begin position="302"/>
        <end position="314"/>
    </location>
</feature>
<keyword evidence="2" id="KW-0677">Repeat</keyword>
<dbReference type="InterPro" id="IPR036855">
    <property type="entry name" value="Znf_CCCH_sf"/>
</dbReference>
<evidence type="ECO:0000256" key="2">
    <source>
        <dbReference type="ARBA" id="ARBA00022737"/>
    </source>
</evidence>
<feature type="region of interest" description="Disordered" evidence="6">
    <location>
        <begin position="1"/>
        <end position="25"/>
    </location>
</feature>
<dbReference type="AlphaFoldDB" id="A0A5N6QIR6"/>
<evidence type="ECO:0000256" key="3">
    <source>
        <dbReference type="ARBA" id="ARBA00022771"/>
    </source>
</evidence>
<feature type="zinc finger region" description="C3H1-type" evidence="5">
    <location>
        <begin position="573"/>
        <end position="600"/>
    </location>
</feature>
<feature type="region of interest" description="Disordered" evidence="6">
    <location>
        <begin position="522"/>
        <end position="560"/>
    </location>
</feature>
<evidence type="ECO:0000256" key="5">
    <source>
        <dbReference type="PROSITE-ProRule" id="PRU00723"/>
    </source>
</evidence>
<feature type="compositionally biased region" description="Basic residues" evidence="6">
    <location>
        <begin position="530"/>
        <end position="555"/>
    </location>
</feature>
<evidence type="ECO:0000313" key="8">
    <source>
        <dbReference type="EMBL" id="KAE7998529.1"/>
    </source>
</evidence>
<feature type="compositionally biased region" description="Basic and acidic residues" evidence="6">
    <location>
        <begin position="315"/>
        <end position="329"/>
    </location>
</feature>
<dbReference type="GO" id="GO:0008270">
    <property type="term" value="F:zinc ion binding"/>
    <property type="evidence" value="ECO:0007669"/>
    <property type="project" value="UniProtKB-KW"/>
</dbReference>
<reference evidence="8 9" key="1">
    <citation type="submission" date="2019-06" db="EMBL/GenBank/DDBJ databases">
        <title>A chromosomal-level reference genome of Carpinus fangiana (Coryloideae, Betulaceae).</title>
        <authorList>
            <person name="Yang X."/>
            <person name="Wang Z."/>
            <person name="Zhang L."/>
            <person name="Hao G."/>
            <person name="Liu J."/>
            <person name="Yang Y."/>
        </authorList>
    </citation>
    <scope>NUCLEOTIDE SEQUENCE [LARGE SCALE GENOMIC DNA]</scope>
    <source>
        <strain evidence="8">Cfa_2016G</strain>
        <tissue evidence="8">Leaf</tissue>
    </source>
</reference>
<dbReference type="PANTHER" id="PTHR13119:SF12">
    <property type="entry name" value="PROTEIN SUPPRESSOR OF SABLE"/>
    <property type="match status" value="1"/>
</dbReference>
<dbReference type="Gene3D" id="4.10.1000.10">
    <property type="entry name" value="Zinc finger, CCCH-type"/>
    <property type="match status" value="1"/>
</dbReference>
<evidence type="ECO:0000256" key="4">
    <source>
        <dbReference type="ARBA" id="ARBA00022833"/>
    </source>
</evidence>
<feature type="zinc finger region" description="C3H1-type" evidence="5">
    <location>
        <begin position="627"/>
        <end position="654"/>
    </location>
</feature>
<feature type="domain" description="C3H1-type" evidence="7">
    <location>
        <begin position="602"/>
        <end position="626"/>
    </location>
</feature>
<dbReference type="Proteomes" id="UP000327013">
    <property type="component" value="Chromosome 1"/>
</dbReference>
<dbReference type="OrthoDB" id="411372at2759"/>
<dbReference type="GO" id="GO:0003723">
    <property type="term" value="F:RNA binding"/>
    <property type="evidence" value="ECO:0007669"/>
    <property type="project" value="InterPro"/>
</dbReference>
<dbReference type="EMBL" id="CM017321">
    <property type="protein sequence ID" value="KAE7998529.1"/>
    <property type="molecule type" value="Genomic_DNA"/>
</dbReference>
<dbReference type="InterPro" id="IPR045124">
    <property type="entry name" value="Su(sable)-like"/>
</dbReference>
<feature type="compositionally biased region" description="Polar residues" evidence="6">
    <location>
        <begin position="7"/>
        <end position="17"/>
    </location>
</feature>
<keyword evidence="1 5" id="KW-0479">Metal-binding</keyword>
<feature type="region of interest" description="Disordered" evidence="6">
    <location>
        <begin position="295"/>
        <end position="372"/>
    </location>
</feature>
<feature type="region of interest" description="Disordered" evidence="6">
    <location>
        <begin position="830"/>
        <end position="852"/>
    </location>
</feature>
<dbReference type="PANTHER" id="PTHR13119">
    <property type="entry name" value="ZINC FINGER CCCH DOMAIN-CONTAINING PROTEI"/>
    <property type="match status" value="1"/>
</dbReference>
<evidence type="ECO:0000256" key="1">
    <source>
        <dbReference type="ARBA" id="ARBA00022723"/>
    </source>
</evidence>
<keyword evidence="3 5" id="KW-0863">Zinc-finger</keyword>
<dbReference type="SMART" id="SM00356">
    <property type="entry name" value="ZnF_C3H1"/>
    <property type="match status" value="3"/>
</dbReference>
<evidence type="ECO:0000313" key="9">
    <source>
        <dbReference type="Proteomes" id="UP000327013"/>
    </source>
</evidence>
<accession>A0A5N6QIR6</accession>
<protein>
    <recommendedName>
        <fullName evidence="7">C3H1-type domain-containing protein</fullName>
    </recommendedName>
</protein>
<evidence type="ECO:0000256" key="6">
    <source>
        <dbReference type="SAM" id="MobiDB-lite"/>
    </source>
</evidence>
<dbReference type="GO" id="GO:0045892">
    <property type="term" value="P:negative regulation of DNA-templated transcription"/>
    <property type="evidence" value="ECO:0007669"/>
    <property type="project" value="InterPro"/>
</dbReference>
<evidence type="ECO:0000259" key="7">
    <source>
        <dbReference type="PROSITE" id="PS50103"/>
    </source>
</evidence>
<keyword evidence="4 5" id="KW-0862">Zinc</keyword>
<name>A0A5N6QIR6_9ROSI</name>
<sequence length="1013" mass="110332">MEREQIETPNPSETHFSFSRRRSPLKSETYYALVRILSHCYDKSHSSHAAQFAPQELNPDNGSDEVARATGKEECESVELVGSDRMERQNLATRKEAVSDESCEAIGAEDGGVFGDAQHVVIDIERILAIDESKDLLEPMDVMVDENDEGTGFQDKRCCMEKKLMDELEHIMKGDEERVHENGIGLSRTLLDKNQSGGDDVVAMNKPAEQVDCQELVTEKDGNTEKNSEAFDVLLDENVIGEVLDPRGSGKDNSLSLKTTSLCGEHKMQQADMEVEKSVSSGWVMDFPIPIAENAETEEGECSNQKISEASSVSLDKEMTGEPPKPRDNMEEESLLQKTNSTKRELEKSVGNSDSLESPNHMAEGGDIEEGEISGDYGTYDMSLDMPVEDAMVSEEKNVDEMQVSPDIFDKKEFLYDDQNGANKKGFEFTSLKVDTHDNANTSREVGPEISNGNKMASRPEAVVHEKFMKAKKAYREVLLLKDGGTKEGAGWPPACPNNLDLHGQISEKNTTGSHGITSTEVLQQDASSCKKKKRSLSKESKAKKKHKERKKRAEKNRELGVKRLKLYPVSKPKTVTYCRHYLKGRCHQGDKCQFSHETVPLTKSTPCCHFARHSCMKGDACPFDHQLSKYPCDNFVKGFCSRGDACMFSHKIPTTEDSTTASNDCKPELKYPSLPGNTNTKKKLNVTGSSLQNVDALSNSVGAHPHTNVKTIVKPPALVPKGISRILTAEKSAVVNSTMLKQGRSSPSGNEGAKVGNQAVPSISDTLQKMDETPKRTLPCVVPKGINFLSFGKGPLDDSVTEKVASLNSNRGSGTKLTLADNLNLQKQASSSPNIDVSIKVGSQTSPSVSKTTQNLNEMLKKTQPAGTRQGMNFLSLGNTSVDHSSSKRKASLPSSCNIGIDGAVLEGQTAGVKSQNSSAFSLRLPASPLASGQSSDGLASVKYKDAPNSAQKAHSLILFATKYESKMKMNQSVSALDVGKEGTSNITRSSQNDLAKASKILDFLSSGGSKK</sequence>
<dbReference type="GO" id="GO:0005634">
    <property type="term" value="C:nucleus"/>
    <property type="evidence" value="ECO:0007669"/>
    <property type="project" value="TreeGrafter"/>
</dbReference>
<feature type="domain" description="C3H1-type" evidence="7">
    <location>
        <begin position="573"/>
        <end position="600"/>
    </location>
</feature>
<feature type="zinc finger region" description="C3H1-type" evidence="5">
    <location>
        <begin position="602"/>
        <end position="626"/>
    </location>
</feature>
<dbReference type="InterPro" id="IPR000571">
    <property type="entry name" value="Znf_CCCH"/>
</dbReference>
<proteinExistence type="predicted"/>
<organism evidence="8 9">
    <name type="scientific">Carpinus fangiana</name>
    <dbReference type="NCBI Taxonomy" id="176857"/>
    <lineage>
        <taxon>Eukaryota</taxon>
        <taxon>Viridiplantae</taxon>
        <taxon>Streptophyta</taxon>
        <taxon>Embryophyta</taxon>
        <taxon>Tracheophyta</taxon>
        <taxon>Spermatophyta</taxon>
        <taxon>Magnoliopsida</taxon>
        <taxon>eudicotyledons</taxon>
        <taxon>Gunneridae</taxon>
        <taxon>Pentapetalae</taxon>
        <taxon>rosids</taxon>
        <taxon>fabids</taxon>
        <taxon>Fagales</taxon>
        <taxon>Betulaceae</taxon>
        <taxon>Carpinus</taxon>
    </lineage>
</organism>
<dbReference type="SUPFAM" id="SSF90229">
    <property type="entry name" value="CCCH zinc finger"/>
    <property type="match status" value="1"/>
</dbReference>